<gene>
    <name evidence="2" type="ORF">FIV42_07235</name>
</gene>
<accession>A0A5B8Y5W1</accession>
<dbReference type="Proteomes" id="UP000315995">
    <property type="component" value="Chromosome"/>
</dbReference>
<dbReference type="AlphaFoldDB" id="A0A4Y6PQB7"/>
<sequence>MRNLSQSVCLSLVVAISLSFAGCQEDGADQDAVERARQHDACVNSDGEFVKPDNPNGNNPFLRVESGQNSGFQKGRKFRNFARPHMESYSGLDNWLYEGEHFVMDIGRVHYGVGDIDGTMMVLLNFEPVLFKVTEVSSADGYPSIADLELEDEDSLVMQQSMTFEDGVPFNGTLAVPASSFTKGAGAYDLRVVFIPDVTPSEETGFDPYLKAIPGYAYRVFYGGCEPTRSPSIREATTESASWTPLTKNLVDYSDFLFLTPPDSVYSWEEVAGPNDIQLYQRFQSADETLELTLYSLLTEIDEERGIDVEDVVYMVFEGDQIFDTFRMKPAFEGDYGTRDYYASTDQKPVARIEIPTAGKDAAQYTVVAFLNPAGAPVVGAPIGVKTSNTLSFEFVGE</sequence>
<dbReference type="PROSITE" id="PS51257">
    <property type="entry name" value="PROKAR_LIPOPROTEIN"/>
    <property type="match status" value="1"/>
</dbReference>
<dbReference type="EMBL" id="CP041186">
    <property type="protein sequence ID" value="QDG50532.1"/>
    <property type="molecule type" value="Genomic_DNA"/>
</dbReference>
<reference evidence="2 3" key="1">
    <citation type="submission" date="2019-06" db="EMBL/GenBank/DDBJ databases">
        <title>Persicimonas caeni gen. nov., sp. nov., a predatory bacterium isolated from solar saltern.</title>
        <authorList>
            <person name="Wang S."/>
        </authorList>
    </citation>
    <scope>NUCLEOTIDE SEQUENCE [LARGE SCALE GENOMIC DNA]</scope>
    <source>
        <strain evidence="2 3">YN101</strain>
    </source>
</reference>
<accession>A0A4Y6PQB7</accession>
<feature type="chain" id="PRO_5030106238" evidence="1">
    <location>
        <begin position="22"/>
        <end position="398"/>
    </location>
</feature>
<feature type="signal peptide" evidence="1">
    <location>
        <begin position="1"/>
        <end position="21"/>
    </location>
</feature>
<evidence type="ECO:0000313" key="2">
    <source>
        <dbReference type="EMBL" id="QDG50532.1"/>
    </source>
</evidence>
<protein>
    <submittedName>
        <fullName evidence="2">Uncharacterized protein</fullName>
    </submittedName>
</protein>
<organism evidence="2 3">
    <name type="scientific">Persicimonas caeni</name>
    <dbReference type="NCBI Taxonomy" id="2292766"/>
    <lineage>
        <taxon>Bacteria</taxon>
        <taxon>Deltaproteobacteria</taxon>
        <taxon>Bradymonadales</taxon>
        <taxon>Bradymonadaceae</taxon>
        <taxon>Persicimonas</taxon>
    </lineage>
</organism>
<keyword evidence="3" id="KW-1185">Reference proteome</keyword>
<name>A0A4Y6PQB7_PERCE</name>
<proteinExistence type="predicted"/>
<evidence type="ECO:0000313" key="3">
    <source>
        <dbReference type="Proteomes" id="UP000315995"/>
    </source>
</evidence>
<evidence type="ECO:0000256" key="1">
    <source>
        <dbReference type="SAM" id="SignalP"/>
    </source>
</evidence>
<keyword evidence="1" id="KW-0732">Signal</keyword>
<dbReference type="RefSeq" id="WP_141197024.1">
    <property type="nucleotide sequence ID" value="NZ_CP041186.1"/>
</dbReference>